<dbReference type="Proteomes" id="UP001501705">
    <property type="component" value="Unassembled WGS sequence"/>
</dbReference>
<protein>
    <recommendedName>
        <fullName evidence="2">histidine kinase</fullName>
        <ecNumber evidence="2">2.7.13.3</ecNumber>
    </recommendedName>
</protein>
<evidence type="ECO:0000256" key="1">
    <source>
        <dbReference type="ARBA" id="ARBA00000085"/>
    </source>
</evidence>
<evidence type="ECO:0000313" key="12">
    <source>
        <dbReference type="EMBL" id="GAA1606417.1"/>
    </source>
</evidence>
<evidence type="ECO:0000256" key="7">
    <source>
        <dbReference type="ARBA" id="ARBA00022840"/>
    </source>
</evidence>
<evidence type="ECO:0000256" key="6">
    <source>
        <dbReference type="ARBA" id="ARBA00022777"/>
    </source>
</evidence>
<keyword evidence="9" id="KW-0812">Transmembrane</keyword>
<feature type="transmembrane region" description="Helical" evidence="9">
    <location>
        <begin position="26"/>
        <end position="47"/>
    </location>
</feature>
<feature type="transmembrane region" description="Helical" evidence="9">
    <location>
        <begin position="143"/>
        <end position="167"/>
    </location>
</feature>
<keyword evidence="3" id="KW-0597">Phosphoprotein</keyword>
<dbReference type="EC" id="2.7.13.3" evidence="2"/>
<dbReference type="Gene3D" id="3.30.565.10">
    <property type="entry name" value="Histidine kinase-like ATPase, C-terminal domain"/>
    <property type="match status" value="1"/>
</dbReference>
<comment type="catalytic activity">
    <reaction evidence="1">
        <text>ATP + protein L-histidine = ADP + protein N-phospho-L-histidine.</text>
        <dbReference type="EC" id="2.7.13.3"/>
    </reaction>
</comment>
<dbReference type="InterPro" id="IPR050482">
    <property type="entry name" value="Sensor_HK_TwoCompSys"/>
</dbReference>
<comment type="caution">
    <text evidence="12">The sequence shown here is derived from an EMBL/GenBank/DDBJ whole genome shotgun (WGS) entry which is preliminary data.</text>
</comment>
<feature type="transmembrane region" description="Helical" evidence="9">
    <location>
        <begin position="187"/>
        <end position="209"/>
    </location>
</feature>
<evidence type="ECO:0000313" key="13">
    <source>
        <dbReference type="Proteomes" id="UP001501705"/>
    </source>
</evidence>
<gene>
    <name evidence="12" type="ORF">GCM10009804_73130</name>
</gene>
<keyword evidence="4" id="KW-0808">Transferase</keyword>
<dbReference type="InterPro" id="IPR036890">
    <property type="entry name" value="HATPase_C_sf"/>
</dbReference>
<dbReference type="Gene3D" id="1.20.5.1930">
    <property type="match status" value="1"/>
</dbReference>
<evidence type="ECO:0000256" key="4">
    <source>
        <dbReference type="ARBA" id="ARBA00022679"/>
    </source>
</evidence>
<evidence type="ECO:0000256" key="3">
    <source>
        <dbReference type="ARBA" id="ARBA00022553"/>
    </source>
</evidence>
<dbReference type="InterPro" id="IPR003594">
    <property type="entry name" value="HATPase_dom"/>
</dbReference>
<evidence type="ECO:0000256" key="5">
    <source>
        <dbReference type="ARBA" id="ARBA00022741"/>
    </source>
</evidence>
<dbReference type="PANTHER" id="PTHR24421">
    <property type="entry name" value="NITRATE/NITRITE SENSOR PROTEIN NARX-RELATED"/>
    <property type="match status" value="1"/>
</dbReference>
<evidence type="ECO:0000256" key="8">
    <source>
        <dbReference type="ARBA" id="ARBA00023012"/>
    </source>
</evidence>
<dbReference type="SUPFAM" id="SSF55874">
    <property type="entry name" value="ATPase domain of HSP90 chaperone/DNA topoisomerase II/histidine kinase"/>
    <property type="match status" value="1"/>
</dbReference>
<evidence type="ECO:0000259" key="11">
    <source>
        <dbReference type="Pfam" id="PF07730"/>
    </source>
</evidence>
<dbReference type="GO" id="GO:0016301">
    <property type="term" value="F:kinase activity"/>
    <property type="evidence" value="ECO:0007669"/>
    <property type="project" value="UniProtKB-KW"/>
</dbReference>
<dbReference type="InterPro" id="IPR011712">
    <property type="entry name" value="Sig_transdc_His_kin_sub3_dim/P"/>
</dbReference>
<evidence type="ECO:0000256" key="9">
    <source>
        <dbReference type="SAM" id="Phobius"/>
    </source>
</evidence>
<feature type="domain" description="Signal transduction histidine kinase subgroup 3 dimerisation and phosphoacceptor" evidence="11">
    <location>
        <begin position="245"/>
        <end position="309"/>
    </location>
</feature>
<reference evidence="12 13" key="1">
    <citation type="journal article" date="2019" name="Int. J. Syst. Evol. Microbiol.">
        <title>The Global Catalogue of Microorganisms (GCM) 10K type strain sequencing project: providing services to taxonomists for standard genome sequencing and annotation.</title>
        <authorList>
            <consortium name="The Broad Institute Genomics Platform"/>
            <consortium name="The Broad Institute Genome Sequencing Center for Infectious Disease"/>
            <person name="Wu L."/>
            <person name="Ma J."/>
        </authorList>
    </citation>
    <scope>NUCLEOTIDE SEQUENCE [LARGE SCALE GENOMIC DNA]</scope>
    <source>
        <strain evidence="12 13">JCM 15572</strain>
    </source>
</reference>
<evidence type="ECO:0000259" key="10">
    <source>
        <dbReference type="Pfam" id="PF02518"/>
    </source>
</evidence>
<feature type="transmembrane region" description="Helical" evidence="9">
    <location>
        <begin position="77"/>
        <end position="99"/>
    </location>
</feature>
<keyword evidence="9" id="KW-1133">Transmembrane helix</keyword>
<accession>A0ABN2EFX6</accession>
<sequence length="489" mass="51553">MRKHGLTTLGDMVGIWRRLSQGQQDVLLAAVIGLVWFVSLNLINGTGLRPHNPAVSVVTGVFLVGTVAFVRRIPRIMLVIVSVLYPFVYAAVGTGLAAQLGLTIFGQPEISDAALQSEIHLVPLLVVGYLAASAGVRRFTCLFFTMGSLAALMIGLPTVVAIVLSHVNRDVLRGDRYQSLPRNIGSLYSYIDVSLFVFAEALICGMVLLGADSRRRRKSVALLEQRNAELVRLRAVEAERAVVAERTRIARDLHDVISHHVSAVVIRAQAADRVADQRPEVLREAIRWIIASGKEALTAMRETVRVLNTASPGSGPDGAGGAGSAGGGFAAGGAAVGGVGPGRADSGGGRAPVPDLRDVARMGERLKAVGIDVAMELPPRQRQLTTATDLTAVRIIQEALTNVMVHAKATAARVTWQSGPQGELLTIDDNGTGGPPPVNVLETARRSASGRGNGLIGMRERATAVGGTLAVAAGPLGGWRVQAWLPPQN</sequence>
<feature type="transmembrane region" description="Helical" evidence="9">
    <location>
        <begin position="53"/>
        <end position="70"/>
    </location>
</feature>
<organism evidence="12 13">
    <name type="scientific">Kribbella hippodromi</name>
    <dbReference type="NCBI Taxonomy" id="434347"/>
    <lineage>
        <taxon>Bacteria</taxon>
        <taxon>Bacillati</taxon>
        <taxon>Actinomycetota</taxon>
        <taxon>Actinomycetes</taxon>
        <taxon>Propionibacteriales</taxon>
        <taxon>Kribbellaceae</taxon>
        <taxon>Kribbella</taxon>
    </lineage>
</organism>
<keyword evidence="6 12" id="KW-0418">Kinase</keyword>
<proteinExistence type="predicted"/>
<keyword evidence="9" id="KW-0472">Membrane</keyword>
<keyword evidence="5" id="KW-0547">Nucleotide-binding</keyword>
<feature type="domain" description="Histidine kinase/HSP90-like ATPase" evidence="10">
    <location>
        <begin position="392"/>
        <end position="488"/>
    </location>
</feature>
<dbReference type="Pfam" id="PF02518">
    <property type="entry name" value="HATPase_c"/>
    <property type="match status" value="1"/>
</dbReference>
<keyword evidence="13" id="KW-1185">Reference proteome</keyword>
<dbReference type="Pfam" id="PF07730">
    <property type="entry name" value="HisKA_3"/>
    <property type="match status" value="1"/>
</dbReference>
<dbReference type="CDD" id="cd16917">
    <property type="entry name" value="HATPase_UhpB-NarQ-NarX-like"/>
    <property type="match status" value="1"/>
</dbReference>
<dbReference type="PANTHER" id="PTHR24421:SF10">
    <property type="entry name" value="NITRATE_NITRITE SENSOR PROTEIN NARQ"/>
    <property type="match status" value="1"/>
</dbReference>
<keyword evidence="7" id="KW-0067">ATP-binding</keyword>
<dbReference type="EMBL" id="BAAAPH010000038">
    <property type="protein sequence ID" value="GAA1606417.1"/>
    <property type="molecule type" value="Genomic_DNA"/>
</dbReference>
<name>A0ABN2EFX6_9ACTN</name>
<keyword evidence="8" id="KW-0902">Two-component regulatory system</keyword>
<feature type="transmembrane region" description="Helical" evidence="9">
    <location>
        <begin position="119"/>
        <end position="136"/>
    </location>
</feature>
<evidence type="ECO:0000256" key="2">
    <source>
        <dbReference type="ARBA" id="ARBA00012438"/>
    </source>
</evidence>